<evidence type="ECO:0000256" key="5">
    <source>
        <dbReference type="ARBA" id="ARBA00022984"/>
    </source>
</evidence>
<keyword evidence="10" id="KW-0472">Membrane</keyword>
<evidence type="ECO:0000313" key="12">
    <source>
        <dbReference type="EMBL" id="NMB69610.1"/>
    </source>
</evidence>
<evidence type="ECO:0000256" key="3">
    <source>
        <dbReference type="ARBA" id="ARBA00022801"/>
    </source>
</evidence>
<evidence type="ECO:0000256" key="4">
    <source>
        <dbReference type="ARBA" id="ARBA00022960"/>
    </source>
</evidence>
<name>A0A7X9DK18_UNCKA</name>
<evidence type="ECO:0000256" key="9">
    <source>
        <dbReference type="RuleBase" id="RU004016"/>
    </source>
</evidence>
<evidence type="ECO:0000256" key="8">
    <source>
        <dbReference type="PIRSR" id="PIRSR618044-2"/>
    </source>
</evidence>
<dbReference type="GO" id="GO:0071555">
    <property type="term" value="P:cell wall organization"/>
    <property type="evidence" value="ECO:0007669"/>
    <property type="project" value="UniProtKB-KW"/>
</dbReference>
<feature type="binding site" evidence="8">
    <location>
        <position position="303"/>
    </location>
    <ligand>
        <name>substrate</name>
    </ligand>
</feature>
<evidence type="ECO:0000256" key="7">
    <source>
        <dbReference type="PIRSR" id="PIRSR618044-1"/>
    </source>
</evidence>
<comment type="caution">
    <text evidence="12">The sequence shown here is derived from an EMBL/GenBank/DDBJ whole genome shotgun (WGS) entry which is preliminary data.</text>
</comment>
<feature type="transmembrane region" description="Helical" evidence="10">
    <location>
        <begin position="43"/>
        <end position="63"/>
    </location>
</feature>
<dbReference type="PANTHER" id="PTHR21581">
    <property type="entry name" value="D-ALANYL-D-ALANINE CARBOXYPEPTIDASE"/>
    <property type="match status" value="1"/>
</dbReference>
<protein>
    <submittedName>
        <fullName evidence="12">D-alanyl-D-alanine carboxypeptidase</fullName>
    </submittedName>
</protein>
<reference evidence="12 13" key="1">
    <citation type="journal article" date="2020" name="Biotechnol. Biofuels">
        <title>New insights from the biogas microbiome by comprehensive genome-resolved metagenomics of nearly 1600 species originating from multiple anaerobic digesters.</title>
        <authorList>
            <person name="Campanaro S."/>
            <person name="Treu L."/>
            <person name="Rodriguez-R L.M."/>
            <person name="Kovalovszki A."/>
            <person name="Ziels R.M."/>
            <person name="Maus I."/>
            <person name="Zhu X."/>
            <person name="Kougias P.G."/>
            <person name="Basile A."/>
            <person name="Luo G."/>
            <person name="Schluter A."/>
            <person name="Konstantinidis K.T."/>
            <person name="Angelidaki I."/>
        </authorList>
    </citation>
    <scope>NUCLEOTIDE SEQUENCE [LARGE SCALE GENOMIC DNA]</scope>
    <source>
        <strain evidence="12">AS27yjCOA_165</strain>
    </source>
</reference>
<dbReference type="PANTHER" id="PTHR21581:SF6">
    <property type="entry name" value="TRAFFICKING PROTEIN PARTICLE COMPLEX SUBUNIT 12"/>
    <property type="match status" value="1"/>
</dbReference>
<dbReference type="PRINTS" id="PR00725">
    <property type="entry name" value="DADACBPTASE1"/>
</dbReference>
<keyword evidence="10" id="KW-0812">Transmembrane</keyword>
<dbReference type="InterPro" id="IPR018044">
    <property type="entry name" value="Peptidase_S11"/>
</dbReference>
<sequence>MKYSLVQKIEIWLLGRLVNVLWIIDIATGYPLNQSVKFAAKPFVFVSLILIGVLTYFIYVPFLSERFSVFNLSNNPKIALNSTPAPEVLGAGVPLVTIPTKIPDAMPFPEVSAKSVIVADVNSNTILHSISPEKKLASASTTKLMTALVSLNIYSLEDELTMSKECSEVESTRADLPPGEKFTVNTLLNAMLVYSAGDAACLLGTGKIDSNEFLYLMNEMAYDLKMENTFFTNTIGLDGLNGAQFSSAKDLYLLARATMAKPILKEIVAKPQVTVSSADGAFSTNLQNTNRLLAAIPNSVGIKTGTTQEAGEVLIYEYSKDTTDVMIIVMGSQDRFVDTTNILDWTLHSYTWVN</sequence>
<keyword evidence="4" id="KW-0133">Cell shape</keyword>
<dbReference type="GO" id="GO:0006508">
    <property type="term" value="P:proteolysis"/>
    <property type="evidence" value="ECO:0007669"/>
    <property type="project" value="InterPro"/>
</dbReference>
<dbReference type="GO" id="GO:0009002">
    <property type="term" value="F:serine-type D-Ala-D-Ala carboxypeptidase activity"/>
    <property type="evidence" value="ECO:0007669"/>
    <property type="project" value="InterPro"/>
</dbReference>
<gene>
    <name evidence="12" type="ORF">GYA27_00180</name>
</gene>
<organism evidence="12 13">
    <name type="scientific">candidate division WWE3 bacterium</name>
    <dbReference type="NCBI Taxonomy" id="2053526"/>
    <lineage>
        <taxon>Bacteria</taxon>
        <taxon>Katanobacteria</taxon>
    </lineage>
</organism>
<dbReference type="SUPFAM" id="SSF56601">
    <property type="entry name" value="beta-lactamase/transpeptidase-like"/>
    <property type="match status" value="1"/>
</dbReference>
<keyword evidence="2" id="KW-0732">Signal</keyword>
<keyword evidence="5" id="KW-0573">Peptidoglycan synthesis</keyword>
<feature type="active site" description="Proton acceptor" evidence="7">
    <location>
        <position position="143"/>
    </location>
</feature>
<dbReference type="AlphaFoldDB" id="A0A7X9DK18"/>
<dbReference type="Proteomes" id="UP000526033">
    <property type="component" value="Unassembled WGS sequence"/>
</dbReference>
<dbReference type="Pfam" id="PF00768">
    <property type="entry name" value="Peptidase_S11"/>
    <property type="match status" value="1"/>
</dbReference>
<evidence type="ECO:0000256" key="10">
    <source>
        <dbReference type="SAM" id="Phobius"/>
    </source>
</evidence>
<accession>A0A7X9DK18</accession>
<keyword evidence="10" id="KW-1133">Transmembrane helix</keyword>
<evidence type="ECO:0000256" key="1">
    <source>
        <dbReference type="ARBA" id="ARBA00007164"/>
    </source>
</evidence>
<dbReference type="InterPro" id="IPR012338">
    <property type="entry name" value="Beta-lactam/transpept-like"/>
</dbReference>
<dbReference type="GO" id="GO:0009252">
    <property type="term" value="P:peptidoglycan biosynthetic process"/>
    <property type="evidence" value="ECO:0007669"/>
    <property type="project" value="UniProtKB-KW"/>
</dbReference>
<dbReference type="InterPro" id="IPR001967">
    <property type="entry name" value="Peptidase_S11_N"/>
</dbReference>
<dbReference type="Gene3D" id="3.40.710.10">
    <property type="entry name" value="DD-peptidase/beta-lactamase superfamily"/>
    <property type="match status" value="1"/>
</dbReference>
<keyword evidence="3" id="KW-0378">Hydrolase</keyword>
<keyword evidence="12" id="KW-0645">Protease</keyword>
<dbReference type="EMBL" id="JAAZNL010000002">
    <property type="protein sequence ID" value="NMB69610.1"/>
    <property type="molecule type" value="Genomic_DNA"/>
</dbReference>
<evidence type="ECO:0000256" key="2">
    <source>
        <dbReference type="ARBA" id="ARBA00022729"/>
    </source>
</evidence>
<feature type="active site" description="Acyl-ester intermediate" evidence="7">
    <location>
        <position position="140"/>
    </location>
</feature>
<feature type="active site" evidence="7">
    <location>
        <position position="195"/>
    </location>
</feature>
<proteinExistence type="inferred from homology"/>
<keyword evidence="6" id="KW-0961">Cell wall biogenesis/degradation</keyword>
<comment type="similarity">
    <text evidence="1 9">Belongs to the peptidase S11 family.</text>
</comment>
<keyword evidence="12" id="KW-0121">Carboxypeptidase</keyword>
<evidence type="ECO:0000259" key="11">
    <source>
        <dbReference type="Pfam" id="PF00768"/>
    </source>
</evidence>
<feature type="domain" description="Peptidase S11 D-alanyl-D-alanine carboxypeptidase A N-terminal" evidence="11">
    <location>
        <begin position="109"/>
        <end position="333"/>
    </location>
</feature>
<dbReference type="GO" id="GO:0008360">
    <property type="term" value="P:regulation of cell shape"/>
    <property type="evidence" value="ECO:0007669"/>
    <property type="project" value="UniProtKB-KW"/>
</dbReference>
<evidence type="ECO:0000313" key="13">
    <source>
        <dbReference type="Proteomes" id="UP000526033"/>
    </source>
</evidence>
<evidence type="ECO:0000256" key="6">
    <source>
        <dbReference type="ARBA" id="ARBA00023316"/>
    </source>
</evidence>